<dbReference type="OrthoDB" id="9765158at2"/>
<accession>M1YHP9</accession>
<feature type="chain" id="PRO_5004019383" description="Flagellar assembly protein T C-terminal domain-containing protein" evidence="1">
    <location>
        <begin position="27"/>
        <end position="343"/>
    </location>
</feature>
<gene>
    <name evidence="2" type="ORF">NITGR_20050</name>
</gene>
<dbReference type="InParanoid" id="M1YHP9"/>
<dbReference type="EMBL" id="CAQJ01000022">
    <property type="protein sequence ID" value="CCQ90015.1"/>
    <property type="molecule type" value="Genomic_DNA"/>
</dbReference>
<reference evidence="2 3" key="1">
    <citation type="journal article" date="2013" name="Front. Microbiol.">
        <title>The genome of Nitrospina gracilis illuminates the metabolism and evolution of the major marine nitrite oxidizer.</title>
        <authorList>
            <person name="Luecker S."/>
            <person name="Nowka B."/>
            <person name="Rattei T."/>
            <person name="Spieck E."/>
            <person name="and Daims H."/>
        </authorList>
    </citation>
    <scope>NUCLEOTIDE SEQUENCE [LARGE SCALE GENOMIC DNA]</scope>
    <source>
        <strain evidence="2 3">3/211</strain>
    </source>
</reference>
<dbReference type="RefSeq" id="WP_005007056.1">
    <property type="nucleotide sequence ID" value="NZ_HG422173.1"/>
</dbReference>
<sequence length="343" mass="37961">MCYKPRFLWSALLAAGLMLNGSPAWAAGSDSESSGSGGGVQVAKMNPVYPVVLSRGLVGQTGSQQKAKEKKKRVIRVTPGKKTDTWVTYPTFFRMGHVGQEVEPVGEVIQGMRHHIAFSPIQFIFAEFEEVEDGGVNVKIGERFRVVMNNETVRHPKTTFGITDTSEVNSLDFGYNGEFAYSVEFRTDAVGQKFIINGVVEVVDLNSQGRIAKLKIIEGFHAIQVGNWLVPMPREKPEMVKLNHQPQAKDIQGFLVANDRTSSIFSSYGDEVYIDKGAVDNVAVGDHFEVYIVPERKGWFVDDLTPHVIGELVVLSTQEHTATAMVVNQTEPLLPGHKIRSKR</sequence>
<evidence type="ECO:0008006" key="4">
    <source>
        <dbReference type="Google" id="ProtNLM"/>
    </source>
</evidence>
<keyword evidence="3" id="KW-1185">Reference proteome</keyword>
<protein>
    <recommendedName>
        <fullName evidence="4">Flagellar assembly protein T C-terminal domain-containing protein</fullName>
    </recommendedName>
</protein>
<keyword evidence="1" id="KW-0732">Signal</keyword>
<dbReference type="AlphaFoldDB" id="M1YHP9"/>
<dbReference type="Proteomes" id="UP000011704">
    <property type="component" value="Unassembled WGS sequence"/>
</dbReference>
<organism evidence="2 3">
    <name type="scientific">Nitrospina gracilis (strain 3/211)</name>
    <dbReference type="NCBI Taxonomy" id="1266370"/>
    <lineage>
        <taxon>Bacteria</taxon>
        <taxon>Pseudomonadati</taxon>
        <taxon>Nitrospinota/Tectimicrobiota group</taxon>
        <taxon>Nitrospinota</taxon>
        <taxon>Nitrospinia</taxon>
        <taxon>Nitrospinales</taxon>
        <taxon>Nitrospinaceae</taxon>
        <taxon>Nitrospina</taxon>
    </lineage>
</organism>
<comment type="caution">
    <text evidence="2">The sequence shown here is derived from an EMBL/GenBank/DDBJ whole genome shotgun (WGS) entry which is preliminary data.</text>
</comment>
<dbReference type="HOGENOM" id="CLU_808520_0_0_0"/>
<evidence type="ECO:0000313" key="3">
    <source>
        <dbReference type="Proteomes" id="UP000011704"/>
    </source>
</evidence>
<evidence type="ECO:0000256" key="1">
    <source>
        <dbReference type="SAM" id="SignalP"/>
    </source>
</evidence>
<proteinExistence type="predicted"/>
<dbReference type="STRING" id="1266370.NITGR_20050"/>
<evidence type="ECO:0000313" key="2">
    <source>
        <dbReference type="EMBL" id="CCQ90015.1"/>
    </source>
</evidence>
<name>M1YHP9_NITG3</name>
<feature type="signal peptide" evidence="1">
    <location>
        <begin position="1"/>
        <end position="26"/>
    </location>
</feature>